<gene>
    <name evidence="2" type="ORF">GCM10023340_43070</name>
</gene>
<evidence type="ECO:0000256" key="1">
    <source>
        <dbReference type="SAM" id="MobiDB-lite"/>
    </source>
</evidence>
<comment type="caution">
    <text evidence="2">The sequence shown here is derived from an EMBL/GenBank/DDBJ whole genome shotgun (WGS) entry which is preliminary data.</text>
</comment>
<reference evidence="3" key="1">
    <citation type="journal article" date="2019" name="Int. J. Syst. Evol. Microbiol.">
        <title>The Global Catalogue of Microorganisms (GCM) 10K type strain sequencing project: providing services to taxonomists for standard genome sequencing and annotation.</title>
        <authorList>
            <consortium name="The Broad Institute Genomics Platform"/>
            <consortium name="The Broad Institute Genome Sequencing Center for Infectious Disease"/>
            <person name="Wu L."/>
            <person name="Ma J."/>
        </authorList>
    </citation>
    <scope>NUCLEOTIDE SEQUENCE [LARGE SCALE GENOMIC DNA]</scope>
    <source>
        <strain evidence="3">JCM 18459</strain>
    </source>
</reference>
<evidence type="ECO:0000313" key="3">
    <source>
        <dbReference type="Proteomes" id="UP001500221"/>
    </source>
</evidence>
<dbReference type="RefSeq" id="WP_345463888.1">
    <property type="nucleotide sequence ID" value="NZ_BAABKG010000007.1"/>
</dbReference>
<evidence type="ECO:0000313" key="2">
    <source>
        <dbReference type="EMBL" id="GAA5156114.1"/>
    </source>
</evidence>
<sequence length="76" mass="7956">MSESESETPAPEAIDDEQLPEDLQPGEDNPLAEGLEPGEDAGDLLSDGKQAEEGVQTPPPDESDESDESADDDGES</sequence>
<name>A0ABP9Q9N8_9ACTN</name>
<feature type="region of interest" description="Disordered" evidence="1">
    <location>
        <begin position="1"/>
        <end position="76"/>
    </location>
</feature>
<keyword evidence="3" id="KW-1185">Reference proteome</keyword>
<feature type="compositionally biased region" description="Acidic residues" evidence="1">
    <location>
        <begin position="61"/>
        <end position="76"/>
    </location>
</feature>
<proteinExistence type="predicted"/>
<organism evidence="2 3">
    <name type="scientific">Nocardioides marinquilinus</name>
    <dbReference type="NCBI Taxonomy" id="1210400"/>
    <lineage>
        <taxon>Bacteria</taxon>
        <taxon>Bacillati</taxon>
        <taxon>Actinomycetota</taxon>
        <taxon>Actinomycetes</taxon>
        <taxon>Propionibacteriales</taxon>
        <taxon>Nocardioidaceae</taxon>
        <taxon>Nocardioides</taxon>
    </lineage>
</organism>
<accession>A0ABP9Q9N8</accession>
<protein>
    <submittedName>
        <fullName evidence="2">Uncharacterized protein</fullName>
    </submittedName>
</protein>
<dbReference type="EMBL" id="BAABKG010000007">
    <property type="protein sequence ID" value="GAA5156114.1"/>
    <property type="molecule type" value="Genomic_DNA"/>
</dbReference>
<dbReference type="Proteomes" id="UP001500221">
    <property type="component" value="Unassembled WGS sequence"/>
</dbReference>